<dbReference type="PROSITE" id="PS51257">
    <property type="entry name" value="PROKAR_LIPOPROTEIN"/>
    <property type="match status" value="1"/>
</dbReference>
<dbReference type="PANTHER" id="PTHR46847">
    <property type="entry name" value="D-ALLOSE-BINDING PERIPLASMIC PROTEIN-RELATED"/>
    <property type="match status" value="1"/>
</dbReference>
<dbReference type="CDD" id="cd01536">
    <property type="entry name" value="PBP1_ABC_sugar_binding-like"/>
    <property type="match status" value="1"/>
</dbReference>
<dbReference type="PANTHER" id="PTHR46847:SF1">
    <property type="entry name" value="D-ALLOSE-BINDING PERIPLASMIC PROTEIN-RELATED"/>
    <property type="match status" value="1"/>
</dbReference>
<dbReference type="InterPro" id="IPR028082">
    <property type="entry name" value="Peripla_BP_I"/>
</dbReference>
<protein>
    <submittedName>
        <fullName evidence="7">Sugar ABC transporter substrate-binding protein</fullName>
    </submittedName>
</protein>
<evidence type="ECO:0000256" key="2">
    <source>
        <dbReference type="ARBA" id="ARBA00007639"/>
    </source>
</evidence>
<dbReference type="Pfam" id="PF13407">
    <property type="entry name" value="Peripla_BP_4"/>
    <property type="match status" value="1"/>
</dbReference>
<evidence type="ECO:0000256" key="3">
    <source>
        <dbReference type="ARBA" id="ARBA00022729"/>
    </source>
</evidence>
<keyword evidence="3 5" id="KW-0732">Signal</keyword>
<proteinExistence type="inferred from homology"/>
<feature type="signal peptide" evidence="5">
    <location>
        <begin position="1"/>
        <end position="22"/>
    </location>
</feature>
<feature type="chain" id="PRO_5047272938" evidence="5">
    <location>
        <begin position="23"/>
        <end position="353"/>
    </location>
</feature>
<dbReference type="Proteomes" id="UP001060164">
    <property type="component" value="Chromosome"/>
</dbReference>
<comment type="subcellular location">
    <subcellularLocation>
        <location evidence="1">Cell envelope</location>
    </subcellularLocation>
</comment>
<name>A0ABY5VF43_9FIRM</name>
<evidence type="ECO:0000256" key="1">
    <source>
        <dbReference type="ARBA" id="ARBA00004196"/>
    </source>
</evidence>
<evidence type="ECO:0000256" key="4">
    <source>
        <dbReference type="SAM" id="MobiDB-lite"/>
    </source>
</evidence>
<gene>
    <name evidence="7" type="ORF">NQ502_16150</name>
</gene>
<sequence length="353" mass="36831">MKKRVLGLLVGIMMVVSLIGCGGGDTADSKETSGTEAADGGDAAAKDGAEADSAAGGGSGGLMKAEDIVVCFSNKGQNAWLEQQSIGVKEACKDLGLPDPTVVYADSQENAESQVQAIEDFMSLGADVIIIDPISADVVKQALQNAKDEGVVVIDVDSVGGLNDVTDCSIGLDEYTASYEGAEKFCQDYLEKGDGVIIIAGNQGDANGENRLKGMTEACEANGMEVLGTQYTDWTAAKTTAAMEDFITSKGDDIKGVLVPSDDMGLGAITALEQAGMIDNVKMMGYGGFQVALDAIADGKMSMTVGMHPYDCGYQAVENAVNILTKGEEPKEHFIDVGTDLITTENYKDFKGF</sequence>
<evidence type="ECO:0000256" key="5">
    <source>
        <dbReference type="SAM" id="SignalP"/>
    </source>
</evidence>
<dbReference type="Gene3D" id="3.40.50.2300">
    <property type="match status" value="2"/>
</dbReference>
<keyword evidence="8" id="KW-1185">Reference proteome</keyword>
<dbReference type="EMBL" id="CP102290">
    <property type="protein sequence ID" value="UWP58886.1"/>
    <property type="molecule type" value="Genomic_DNA"/>
</dbReference>
<feature type="domain" description="Periplasmic binding protein" evidence="6">
    <location>
        <begin position="69"/>
        <end position="328"/>
    </location>
</feature>
<dbReference type="RefSeq" id="WP_028527365.1">
    <property type="nucleotide sequence ID" value="NZ_CABLBR010000001.1"/>
</dbReference>
<feature type="region of interest" description="Disordered" evidence="4">
    <location>
        <begin position="26"/>
        <end position="58"/>
    </location>
</feature>
<dbReference type="SUPFAM" id="SSF53822">
    <property type="entry name" value="Periplasmic binding protein-like I"/>
    <property type="match status" value="1"/>
</dbReference>
<evidence type="ECO:0000313" key="8">
    <source>
        <dbReference type="Proteomes" id="UP001060164"/>
    </source>
</evidence>
<organism evidence="7 8">
    <name type="scientific">Ruminococcus gauvreauii</name>
    <dbReference type="NCBI Taxonomy" id="438033"/>
    <lineage>
        <taxon>Bacteria</taxon>
        <taxon>Bacillati</taxon>
        <taxon>Bacillota</taxon>
        <taxon>Clostridia</taxon>
        <taxon>Eubacteriales</taxon>
        <taxon>Oscillospiraceae</taxon>
        <taxon>Ruminococcus</taxon>
    </lineage>
</organism>
<dbReference type="InterPro" id="IPR025997">
    <property type="entry name" value="SBP_2_dom"/>
</dbReference>
<accession>A0ABY5VF43</accession>
<feature type="compositionally biased region" description="Low complexity" evidence="4">
    <location>
        <begin position="34"/>
        <end position="43"/>
    </location>
</feature>
<evidence type="ECO:0000259" key="6">
    <source>
        <dbReference type="Pfam" id="PF13407"/>
    </source>
</evidence>
<reference evidence="7" key="1">
    <citation type="journal article" date="2022" name="Cell">
        <title>Design, construction, and in vivo augmentation of a complex gut microbiome.</title>
        <authorList>
            <person name="Cheng A.G."/>
            <person name="Ho P.Y."/>
            <person name="Aranda-Diaz A."/>
            <person name="Jain S."/>
            <person name="Yu F.B."/>
            <person name="Meng X."/>
            <person name="Wang M."/>
            <person name="Iakiviak M."/>
            <person name="Nagashima K."/>
            <person name="Zhao A."/>
            <person name="Murugkar P."/>
            <person name="Patil A."/>
            <person name="Atabakhsh K."/>
            <person name="Weakley A."/>
            <person name="Yan J."/>
            <person name="Brumbaugh A.R."/>
            <person name="Higginbottom S."/>
            <person name="Dimas A."/>
            <person name="Shiver A.L."/>
            <person name="Deutschbauer A."/>
            <person name="Neff N."/>
            <person name="Sonnenburg J.L."/>
            <person name="Huang K.C."/>
            <person name="Fischbach M.A."/>
        </authorList>
    </citation>
    <scope>NUCLEOTIDE SEQUENCE</scope>
    <source>
        <strain evidence="7">DSM 19829</strain>
    </source>
</reference>
<comment type="similarity">
    <text evidence="2">Belongs to the bacterial solute-binding protein 2 family.</text>
</comment>
<evidence type="ECO:0000313" key="7">
    <source>
        <dbReference type="EMBL" id="UWP58886.1"/>
    </source>
</evidence>